<organism evidence="1 2">
    <name type="scientific">Thalassiosira oceanica</name>
    <name type="common">Marine diatom</name>
    <dbReference type="NCBI Taxonomy" id="159749"/>
    <lineage>
        <taxon>Eukaryota</taxon>
        <taxon>Sar</taxon>
        <taxon>Stramenopiles</taxon>
        <taxon>Ochrophyta</taxon>
        <taxon>Bacillariophyta</taxon>
        <taxon>Coscinodiscophyceae</taxon>
        <taxon>Thalassiosirophycidae</taxon>
        <taxon>Thalassiosirales</taxon>
        <taxon>Thalassiosiraceae</taxon>
        <taxon>Thalassiosira</taxon>
    </lineage>
</organism>
<feature type="non-terminal residue" evidence="1">
    <location>
        <position position="1"/>
    </location>
</feature>
<keyword evidence="2" id="KW-1185">Reference proteome</keyword>
<proteinExistence type="predicted"/>
<evidence type="ECO:0000313" key="2">
    <source>
        <dbReference type="Proteomes" id="UP000266841"/>
    </source>
</evidence>
<gene>
    <name evidence="1" type="ORF">THAOC_30337</name>
</gene>
<evidence type="ECO:0000313" key="1">
    <source>
        <dbReference type="EMBL" id="EJK50626.1"/>
    </source>
</evidence>
<sequence length="194" mass="21391">WKRPAKFRNVLVKDEESGDWIVDERVDEPTVEPEFVAPAPRLVRDLDCLEVLLEGDVPAREFVRATTMHVGYLLGDASGQGFGSGLFDGQGVAYEAATWTSAAQANSSNWREACNLTDRVLRLARDGVLRGGEVLIFTDNTTFESLSQIDHCTPPLRLNANNKSHENPPCQVSGCSLETVMLYPGGYTTFLVEE</sequence>
<dbReference type="EMBL" id="AGNL01043307">
    <property type="protein sequence ID" value="EJK50626.1"/>
    <property type="molecule type" value="Genomic_DNA"/>
</dbReference>
<accession>K0RP07</accession>
<reference evidence="1 2" key="1">
    <citation type="journal article" date="2012" name="Genome Biol.">
        <title>Genome and low-iron response of an oceanic diatom adapted to chronic iron limitation.</title>
        <authorList>
            <person name="Lommer M."/>
            <person name="Specht M."/>
            <person name="Roy A.S."/>
            <person name="Kraemer L."/>
            <person name="Andreson R."/>
            <person name="Gutowska M.A."/>
            <person name="Wolf J."/>
            <person name="Bergner S.V."/>
            <person name="Schilhabel M.B."/>
            <person name="Klostermeier U.C."/>
            <person name="Beiko R.G."/>
            <person name="Rosenstiel P."/>
            <person name="Hippler M."/>
            <person name="Laroche J."/>
        </authorList>
    </citation>
    <scope>NUCLEOTIDE SEQUENCE [LARGE SCALE GENOMIC DNA]</scope>
    <source>
        <strain evidence="1 2">CCMP1005</strain>
    </source>
</reference>
<dbReference type="Proteomes" id="UP000266841">
    <property type="component" value="Unassembled WGS sequence"/>
</dbReference>
<name>K0RP07_THAOC</name>
<protein>
    <submittedName>
        <fullName evidence="1">Uncharacterized protein</fullName>
    </submittedName>
</protein>
<dbReference type="AlphaFoldDB" id="K0RP07"/>
<comment type="caution">
    <text evidence="1">The sequence shown here is derived from an EMBL/GenBank/DDBJ whole genome shotgun (WGS) entry which is preliminary data.</text>
</comment>